<keyword evidence="2" id="KW-1185">Reference proteome</keyword>
<name>A0ACA9SIB9_9GLOM</name>
<comment type="caution">
    <text evidence="1">The sequence shown here is derived from an EMBL/GenBank/DDBJ whole genome shotgun (WGS) entry which is preliminary data.</text>
</comment>
<dbReference type="Proteomes" id="UP000789920">
    <property type="component" value="Unassembled WGS sequence"/>
</dbReference>
<feature type="non-terminal residue" evidence="1">
    <location>
        <position position="1"/>
    </location>
</feature>
<evidence type="ECO:0000313" key="2">
    <source>
        <dbReference type="Proteomes" id="UP000789920"/>
    </source>
</evidence>
<dbReference type="EMBL" id="CAJVQC010127818">
    <property type="protein sequence ID" value="CAG8840784.1"/>
    <property type="molecule type" value="Genomic_DNA"/>
</dbReference>
<sequence>NRNQNESNQNIVPSSGTKSQARNKQREVINVVEELDLIIENYQKSSRDFYFENYKDERVIEEELSKKMREIYREAHEEEKKE</sequence>
<protein>
    <submittedName>
        <fullName evidence="1">26720_t:CDS:1</fullName>
    </submittedName>
</protein>
<evidence type="ECO:0000313" key="1">
    <source>
        <dbReference type="EMBL" id="CAG8840784.1"/>
    </source>
</evidence>
<accession>A0ACA9SIB9</accession>
<gene>
    <name evidence="1" type="ORF">RPERSI_LOCUS31576</name>
</gene>
<reference evidence="1" key="1">
    <citation type="submission" date="2021-06" db="EMBL/GenBank/DDBJ databases">
        <authorList>
            <person name="Kallberg Y."/>
            <person name="Tangrot J."/>
            <person name="Rosling A."/>
        </authorList>
    </citation>
    <scope>NUCLEOTIDE SEQUENCE</scope>
    <source>
        <strain evidence="1">MA461A</strain>
    </source>
</reference>
<proteinExistence type="predicted"/>
<organism evidence="1 2">
    <name type="scientific">Racocetra persica</name>
    <dbReference type="NCBI Taxonomy" id="160502"/>
    <lineage>
        <taxon>Eukaryota</taxon>
        <taxon>Fungi</taxon>
        <taxon>Fungi incertae sedis</taxon>
        <taxon>Mucoromycota</taxon>
        <taxon>Glomeromycotina</taxon>
        <taxon>Glomeromycetes</taxon>
        <taxon>Diversisporales</taxon>
        <taxon>Gigasporaceae</taxon>
        <taxon>Racocetra</taxon>
    </lineage>
</organism>